<comment type="caution">
    <text evidence="2">The sequence shown here is derived from an EMBL/GenBank/DDBJ whole genome shotgun (WGS) entry which is preliminary data.</text>
</comment>
<keyword evidence="3" id="KW-1185">Reference proteome</keyword>
<sequence>EAPVADSEESLELDDLELPEYSEDDALADVAQEPELEAPVAESEESLELDDLELPEYSEDDALADVAQEPELEAPVADSEESLELDDLELPEYSEDDALADVAQEPELEAPVAESEESLELDDLELPEYSEDDALADVAQEPELEAPVADSEESLELDDLELPEYSEDDALADVAQEPELEAPVAETEESLELDDVVLPEYSEDDALADVAQEPELQTQPSDSTLHSESLDLADLDIPKFGDAAPTESNVELEEREPNASADQDYDNLPEFDEQDALAAAFDAGSQDVDFKLDELELPSLGEIPSEAAQELANHEYNEDAFDELLAEEDPKQSTSFDFESPDPLTSDSAGMDIEAMLEVGEDWNGFSLSPEQQSQISDDIPESEQGVWDDNNRPEQAQILDENWEDQDELDEFTPQEGEFRTIDELMAEVEKEEQQDFQEEDLKLDVGLSDFPDVIGETGDVDVDSNSEAAGKLDLAKIYIEMNDSQGAIKLLEEAIVDGSDEIRREAKNLIDAINAS</sequence>
<feature type="compositionally biased region" description="Polar residues" evidence="1">
    <location>
        <begin position="332"/>
        <end position="348"/>
    </location>
</feature>
<evidence type="ECO:0000313" key="2">
    <source>
        <dbReference type="EMBL" id="MBN3577445.1"/>
    </source>
</evidence>
<evidence type="ECO:0000256" key="1">
    <source>
        <dbReference type="SAM" id="MobiDB-lite"/>
    </source>
</evidence>
<dbReference type="NCBIfam" id="TIGR03504">
    <property type="entry name" value="FimV_Cterm"/>
    <property type="match status" value="1"/>
</dbReference>
<dbReference type="InterPro" id="IPR038440">
    <property type="entry name" value="FimV_C_sf"/>
</dbReference>
<gene>
    <name evidence="2" type="ORF">JYA62_07125</name>
</gene>
<dbReference type="Gene3D" id="1.20.58.2200">
    <property type="match status" value="1"/>
</dbReference>
<feature type="compositionally biased region" description="Acidic residues" evidence="1">
    <location>
        <begin position="318"/>
        <end position="327"/>
    </location>
</feature>
<accession>A0ABS3A0A7</accession>
<feature type="region of interest" description="Disordered" evidence="1">
    <location>
        <begin position="1"/>
        <end position="267"/>
    </location>
</feature>
<name>A0ABS3A0A7_9VIBR</name>
<dbReference type="EMBL" id="JAFHLB010000007">
    <property type="protein sequence ID" value="MBN3577445.1"/>
    <property type="molecule type" value="Genomic_DNA"/>
</dbReference>
<reference evidence="2 3" key="1">
    <citation type="submission" date="2021-02" db="EMBL/GenBank/DDBJ databases">
        <title>Draft Genome Sequences of 5 Vibrio neptunius Strains Isolated From of Bivalve Hatcheries.</title>
        <authorList>
            <person name="Galvis F."/>
            <person name="Barja J.L."/>
            <person name="Lemos M.L."/>
            <person name="Balado M."/>
        </authorList>
    </citation>
    <scope>NUCLEOTIDE SEQUENCE [LARGE SCALE GENOMIC DNA]</scope>
    <source>
        <strain evidence="2 3">PP-145.98</strain>
    </source>
</reference>
<evidence type="ECO:0000313" key="3">
    <source>
        <dbReference type="Proteomes" id="UP000779070"/>
    </source>
</evidence>
<dbReference type="RefSeq" id="WP_276208034.1">
    <property type="nucleotide sequence ID" value="NZ_CAWPUN010000148.1"/>
</dbReference>
<feature type="region of interest" description="Disordered" evidence="1">
    <location>
        <begin position="365"/>
        <end position="409"/>
    </location>
</feature>
<organism evidence="2 3">
    <name type="scientific">Vibrio neptunius</name>
    <dbReference type="NCBI Taxonomy" id="170651"/>
    <lineage>
        <taxon>Bacteria</taxon>
        <taxon>Pseudomonadati</taxon>
        <taxon>Pseudomonadota</taxon>
        <taxon>Gammaproteobacteria</taxon>
        <taxon>Vibrionales</taxon>
        <taxon>Vibrionaceae</taxon>
        <taxon>Vibrio</taxon>
    </lineage>
</organism>
<feature type="compositionally biased region" description="Polar residues" evidence="1">
    <location>
        <begin position="366"/>
        <end position="377"/>
    </location>
</feature>
<dbReference type="InterPro" id="IPR020011">
    <property type="entry name" value="FimV_C"/>
</dbReference>
<feature type="non-terminal residue" evidence="2">
    <location>
        <position position="1"/>
    </location>
</feature>
<protein>
    <submittedName>
        <fullName evidence="2">AAA family ATPase</fullName>
    </submittedName>
</protein>
<feature type="region of interest" description="Disordered" evidence="1">
    <location>
        <begin position="309"/>
        <end position="353"/>
    </location>
</feature>
<proteinExistence type="predicted"/>
<feature type="compositionally biased region" description="Polar residues" evidence="1">
    <location>
        <begin position="215"/>
        <end position="227"/>
    </location>
</feature>
<feature type="compositionally biased region" description="Acidic residues" evidence="1">
    <location>
        <begin position="1"/>
        <end position="207"/>
    </location>
</feature>
<dbReference type="Proteomes" id="UP000779070">
    <property type="component" value="Unassembled WGS sequence"/>
</dbReference>